<dbReference type="Pfam" id="PF07195">
    <property type="entry name" value="FliD_C"/>
    <property type="match status" value="1"/>
</dbReference>
<keyword evidence="8" id="KW-0966">Cell projection</keyword>
<dbReference type="GO" id="GO:0005576">
    <property type="term" value="C:extracellular region"/>
    <property type="evidence" value="ECO:0007669"/>
    <property type="project" value="UniProtKB-SubCell"/>
</dbReference>
<dbReference type="GO" id="GO:0071973">
    <property type="term" value="P:bacterial-type flagellum-dependent cell motility"/>
    <property type="evidence" value="ECO:0007669"/>
    <property type="project" value="TreeGrafter"/>
</dbReference>
<comment type="subcellular location">
    <subcellularLocation>
        <location evidence="5">Secreted</location>
    </subcellularLocation>
    <subcellularLocation>
        <location evidence="5">Bacterial flagellum</location>
    </subcellularLocation>
</comment>
<keyword evidence="9" id="KW-1185">Reference proteome</keyword>
<gene>
    <name evidence="8" type="ORF">EKG35_05840</name>
</gene>
<evidence type="ECO:0000256" key="1">
    <source>
        <dbReference type="ARBA" id="ARBA00009764"/>
    </source>
</evidence>
<keyword evidence="4 5" id="KW-0975">Bacterial flagellum</keyword>
<sequence>MVTRIGGLASGMDIDSIVEKLMSAERAPLNKLYQQQQKYEWTRDAYREINTALSSFDDFLFDGYRLSSNFYKKTVSSTNSSLVTATATSAATGTLSIDGVSQLAKSAQGVGSTIIATGSTKISDLTGLASGSKFTLSAINSSGTLSTKEFSIDENETVDSLVKKINSSDIGVTALFENGKLSITAKNMGDIENGAEVTVSAGNGATLFNKLGFGDQTGSFDSSTSLDLASGGQNAVFSINGIATERSSNTFSINGYSVTLSSTFNSQSTTAEYTKNMYNNYIIASSEYNDAMNELDAAQNDVSAKKSALNSNISSAIDSIETDDSLNAYLMNLGENGVEKLKKLSSLNFDDPSVLKTELEGLYSADSETNLFTESEVNQLKKMFISETEATENTEASISFTSSASIFKGLADNLNGETEQTFTDVKAYFDANKHLETSIVNAETASNNLNSAKSTLTDALSKNYGISYDFNTNKAYDSSNNEIDLNSFLNNEINNSTSISPVTLTSSTNVDDMVDKIKKFVETYNGLVTTINSKLKESYDRNYQPLTDEQKEEMSEDEIEKWEAKAKTGLLRNDSILTNGLYGMRNTFMNSIGGLGDATIDSLAEIGITTSSTYSDGGKLVIDEDKLRTAIEKDADQVAAIFTQTGSVSKDEETGKTVDTRGIAQRLRDELKEFTTDIEKKAGKASATNQTFTIGKRLDEVEDSIARWLDKLENIESRYWKQFTAMEQAISNANSQASLFQTGY</sequence>
<evidence type="ECO:0000256" key="2">
    <source>
        <dbReference type="ARBA" id="ARBA00011255"/>
    </source>
</evidence>
<dbReference type="EMBL" id="RXNR01000012">
    <property type="protein sequence ID" value="RTQ94278.1"/>
    <property type="molecule type" value="Genomic_DNA"/>
</dbReference>
<evidence type="ECO:0000256" key="3">
    <source>
        <dbReference type="ARBA" id="ARBA00023054"/>
    </source>
</evidence>
<organism evidence="8 9">
    <name type="scientific">Lysinibacillus telephonicus</name>
    <dbReference type="NCBI Taxonomy" id="1714840"/>
    <lineage>
        <taxon>Bacteria</taxon>
        <taxon>Bacillati</taxon>
        <taxon>Bacillota</taxon>
        <taxon>Bacilli</taxon>
        <taxon>Bacillales</taxon>
        <taxon>Bacillaceae</taxon>
        <taxon>Lysinibacillus</taxon>
    </lineage>
</organism>
<keyword evidence="5" id="KW-0964">Secreted</keyword>
<feature type="domain" description="Flagellar hook-associated protein 2 N-terminal" evidence="6">
    <location>
        <begin position="10"/>
        <end position="106"/>
    </location>
</feature>
<dbReference type="OrthoDB" id="9776025at2"/>
<dbReference type="Proteomes" id="UP000276349">
    <property type="component" value="Unassembled WGS sequence"/>
</dbReference>
<evidence type="ECO:0000313" key="9">
    <source>
        <dbReference type="Proteomes" id="UP000276349"/>
    </source>
</evidence>
<comment type="subunit">
    <text evidence="2 5">Homopentamer.</text>
</comment>
<evidence type="ECO:0000256" key="4">
    <source>
        <dbReference type="ARBA" id="ARBA00023143"/>
    </source>
</evidence>
<keyword evidence="3 5" id="KW-0175">Coiled coil</keyword>
<keyword evidence="8" id="KW-0282">Flagellum</keyword>
<feature type="coiled-coil region" evidence="5">
    <location>
        <begin position="281"/>
        <end position="308"/>
    </location>
</feature>
<dbReference type="GO" id="GO:0007155">
    <property type="term" value="P:cell adhesion"/>
    <property type="evidence" value="ECO:0007669"/>
    <property type="project" value="InterPro"/>
</dbReference>
<dbReference type="AlphaFoldDB" id="A0A3S0HMG4"/>
<dbReference type="RefSeq" id="WP_126293507.1">
    <property type="nucleotide sequence ID" value="NZ_RXNR01000012.1"/>
</dbReference>
<dbReference type="GO" id="GO:0009424">
    <property type="term" value="C:bacterial-type flagellum hook"/>
    <property type="evidence" value="ECO:0007669"/>
    <property type="project" value="UniProtKB-UniRule"/>
</dbReference>
<protein>
    <recommendedName>
        <fullName evidence="5">Flagellar hook-associated protein 2</fullName>
        <shortName evidence="5">HAP2</shortName>
    </recommendedName>
    <alternativeName>
        <fullName evidence="5">Flagellar cap protein</fullName>
    </alternativeName>
</protein>
<name>A0A3S0HMG4_9BACI</name>
<dbReference type="InterPro" id="IPR010809">
    <property type="entry name" value="FliD_C"/>
</dbReference>
<dbReference type="InterPro" id="IPR003481">
    <property type="entry name" value="FliD_N"/>
</dbReference>
<accession>A0A3S0HMG4</accession>
<comment type="caution">
    <text evidence="8">The sequence shown here is derived from an EMBL/GenBank/DDBJ whole genome shotgun (WGS) entry which is preliminary data.</text>
</comment>
<proteinExistence type="inferred from homology"/>
<dbReference type="InterPro" id="IPR040026">
    <property type="entry name" value="FliD"/>
</dbReference>
<evidence type="ECO:0000313" key="8">
    <source>
        <dbReference type="EMBL" id="RTQ94278.1"/>
    </source>
</evidence>
<reference evidence="8 9" key="1">
    <citation type="submission" date="2018-12" db="EMBL/GenBank/DDBJ databases">
        <authorList>
            <person name="Yu L."/>
        </authorList>
    </citation>
    <scope>NUCLEOTIDE SEQUENCE [LARGE SCALE GENOMIC DNA]</scope>
    <source>
        <strain evidence="8 9">S5H2222</strain>
    </source>
</reference>
<keyword evidence="8" id="KW-0969">Cilium</keyword>
<feature type="domain" description="Flagellar hook-associated protein 2 C-terminal" evidence="7">
    <location>
        <begin position="492"/>
        <end position="734"/>
    </location>
</feature>
<evidence type="ECO:0000259" key="7">
    <source>
        <dbReference type="Pfam" id="PF07195"/>
    </source>
</evidence>
<comment type="function">
    <text evidence="5">Required for morphogenesis and for the elongation of the flagellar filament by facilitating polymerization of the flagellin monomers at the tip of growing filament. Forms a capping structure, which prevents flagellin subunits (transported through the central channel of the flagellum) from leaking out without polymerization at the distal end.</text>
</comment>
<comment type="similarity">
    <text evidence="1 5">Belongs to the FliD family.</text>
</comment>
<dbReference type="GO" id="GO:0009421">
    <property type="term" value="C:bacterial-type flagellum filament cap"/>
    <property type="evidence" value="ECO:0007669"/>
    <property type="project" value="InterPro"/>
</dbReference>
<evidence type="ECO:0000256" key="5">
    <source>
        <dbReference type="RuleBase" id="RU362066"/>
    </source>
</evidence>
<dbReference type="Pfam" id="PF02465">
    <property type="entry name" value="FliD_N"/>
    <property type="match status" value="1"/>
</dbReference>
<evidence type="ECO:0000259" key="6">
    <source>
        <dbReference type="Pfam" id="PF02465"/>
    </source>
</evidence>
<feature type="coiled-coil region" evidence="5">
    <location>
        <begin position="664"/>
        <end position="718"/>
    </location>
</feature>
<dbReference type="PANTHER" id="PTHR30288:SF0">
    <property type="entry name" value="FLAGELLAR HOOK-ASSOCIATED PROTEIN 2"/>
    <property type="match status" value="1"/>
</dbReference>
<dbReference type="PANTHER" id="PTHR30288">
    <property type="entry name" value="FLAGELLAR CAP/ASSEMBLY PROTEIN FLID"/>
    <property type="match status" value="1"/>
</dbReference>